<protein>
    <recommendedName>
        <fullName evidence="2">NACHT domain-containing protein</fullName>
    </recommendedName>
</protein>
<dbReference type="AlphaFoldDB" id="A0A9Q8QQU5"/>
<keyword evidence="4" id="KW-1185">Reference proteome</keyword>
<dbReference type="GO" id="GO:0009116">
    <property type="term" value="P:nucleoside metabolic process"/>
    <property type="evidence" value="ECO:0007669"/>
    <property type="project" value="InterPro"/>
</dbReference>
<dbReference type="Gene3D" id="3.40.50.300">
    <property type="entry name" value="P-loop containing nucleotide triphosphate hydrolases"/>
    <property type="match status" value="1"/>
</dbReference>
<dbReference type="RefSeq" id="XP_047846288.1">
    <property type="nucleotide sequence ID" value="XM_047990281.1"/>
</dbReference>
<keyword evidence="1" id="KW-0677">Repeat</keyword>
<dbReference type="Gene3D" id="3.40.50.1580">
    <property type="entry name" value="Nucleoside phosphorylase domain"/>
    <property type="match status" value="1"/>
</dbReference>
<proteinExistence type="predicted"/>
<evidence type="ECO:0000256" key="1">
    <source>
        <dbReference type="ARBA" id="ARBA00022737"/>
    </source>
</evidence>
<dbReference type="InterPro" id="IPR007111">
    <property type="entry name" value="NACHT_NTPase"/>
</dbReference>
<dbReference type="GO" id="GO:0003824">
    <property type="term" value="F:catalytic activity"/>
    <property type="evidence" value="ECO:0007669"/>
    <property type="project" value="InterPro"/>
</dbReference>
<organism evidence="3 4">
    <name type="scientific">Purpureocillium takamizusanense</name>
    <dbReference type="NCBI Taxonomy" id="2060973"/>
    <lineage>
        <taxon>Eukaryota</taxon>
        <taxon>Fungi</taxon>
        <taxon>Dikarya</taxon>
        <taxon>Ascomycota</taxon>
        <taxon>Pezizomycotina</taxon>
        <taxon>Sordariomycetes</taxon>
        <taxon>Hypocreomycetidae</taxon>
        <taxon>Hypocreales</taxon>
        <taxon>Ophiocordycipitaceae</taxon>
        <taxon>Purpureocillium</taxon>
    </lineage>
</organism>
<dbReference type="SUPFAM" id="SSF52540">
    <property type="entry name" value="P-loop containing nucleoside triphosphate hydrolases"/>
    <property type="match status" value="1"/>
</dbReference>
<dbReference type="PANTHER" id="PTHR46082">
    <property type="entry name" value="ATP/GTP-BINDING PROTEIN-RELATED"/>
    <property type="match status" value="1"/>
</dbReference>
<dbReference type="KEGG" id="ptkz:JDV02_008661"/>
<name>A0A9Q8QQU5_9HYPO</name>
<evidence type="ECO:0000313" key="3">
    <source>
        <dbReference type="EMBL" id="UNI22807.1"/>
    </source>
</evidence>
<dbReference type="InterPro" id="IPR000845">
    <property type="entry name" value="Nucleoside_phosphorylase_d"/>
</dbReference>
<accession>A0A9Q8QQU5</accession>
<dbReference type="PROSITE" id="PS50837">
    <property type="entry name" value="NACHT"/>
    <property type="match status" value="1"/>
</dbReference>
<dbReference type="InterPro" id="IPR056884">
    <property type="entry name" value="NPHP3-like_N"/>
</dbReference>
<dbReference type="Proteomes" id="UP000829364">
    <property type="component" value="Chromosome 8"/>
</dbReference>
<sequence>MPNPRDYTVGWICAITTEFVAAQAFLEEEHGRPDNLPQNDNNSYVLGKIGGHNVVIAVLPKSEYGTTAAATVASDMVHSFPNVRVGLMVGIGGGAPSPKHDIRLGDIVVGSRSGEKGGVFQYDYGKTIQNQDFVTTGHLNQAPPSILTAVSALDATYDRTGHQLYAKVDAALENIKQRKKYDRPDCTSDRLYQSTYLHQQNSSETCNDVCGNDPGHLVARPERGDDEGSPVIHYGLIASANTLMKDATVRDKLAVDKDVLCFEMEAAGLMNHFPCLVVRGICDYSDSHKNKEWQGYAAMTAAAYAKDLLCHILPHRVEAEKRIGDIILSGLQGGNHSQVVQVGANSGTIRDIMINNVVADDSCLKDLRLTDPRYDKERIKDTKGGLLGGSYKWILDHPDFRRWRNDDQSRLLWIKGDPGKGKTMLLMGIVEELERLPVQTKQTELSTSRPAALSYFFLQGTDLNLHSATAVLRGLIFLLAVQNQHLSTHLREKYEHSGPKLFSDGNAFFALSDVLRGMLQDSSLARTYVVIDALDECETGLQQLLKLIVQNASASRVKWIVSSRNRPDIEQQLKLDGSQTRLELELKANAEHVSLAVGSYIDERVSRLVSLQDDDELRHKVAEVLRRKADGTFLWVALVIQELQKVASWDVLDVLREMPSGLEELYGRMIKQIQQLKRRDPEFCRLVLSAATLAYRPLHMLELAALAGLPGAGCPLTKLPYLIA</sequence>
<dbReference type="GeneID" id="72070607"/>
<dbReference type="Pfam" id="PF01048">
    <property type="entry name" value="PNP_UDP_1"/>
    <property type="match status" value="1"/>
</dbReference>
<dbReference type="InterPro" id="IPR035994">
    <property type="entry name" value="Nucleoside_phosphorylase_sf"/>
</dbReference>
<dbReference type="PANTHER" id="PTHR46082:SF11">
    <property type="entry name" value="AAA+ ATPASE DOMAIN-CONTAINING PROTEIN-RELATED"/>
    <property type="match status" value="1"/>
</dbReference>
<dbReference type="OrthoDB" id="5142935at2759"/>
<dbReference type="EMBL" id="CP086361">
    <property type="protein sequence ID" value="UNI22807.1"/>
    <property type="molecule type" value="Genomic_DNA"/>
</dbReference>
<dbReference type="Pfam" id="PF24883">
    <property type="entry name" value="NPHP3_N"/>
    <property type="match status" value="1"/>
</dbReference>
<dbReference type="SUPFAM" id="SSF53167">
    <property type="entry name" value="Purine and uridine phosphorylases"/>
    <property type="match status" value="1"/>
</dbReference>
<dbReference type="InterPro" id="IPR027417">
    <property type="entry name" value="P-loop_NTPase"/>
</dbReference>
<gene>
    <name evidence="3" type="ORF">JDV02_008661</name>
</gene>
<feature type="domain" description="NACHT" evidence="2">
    <location>
        <begin position="410"/>
        <end position="573"/>
    </location>
</feature>
<dbReference type="InterPro" id="IPR053137">
    <property type="entry name" value="NLR-like"/>
</dbReference>
<evidence type="ECO:0000313" key="4">
    <source>
        <dbReference type="Proteomes" id="UP000829364"/>
    </source>
</evidence>
<evidence type="ECO:0000259" key="2">
    <source>
        <dbReference type="PROSITE" id="PS50837"/>
    </source>
</evidence>
<reference evidence="3" key="1">
    <citation type="submission" date="2021-11" db="EMBL/GenBank/DDBJ databases">
        <title>Purpureocillium_takamizusanense_genome.</title>
        <authorList>
            <person name="Nguyen N.-H."/>
        </authorList>
    </citation>
    <scope>NUCLEOTIDE SEQUENCE</scope>
    <source>
        <strain evidence="3">PT3</strain>
    </source>
</reference>